<evidence type="ECO:0000256" key="5">
    <source>
        <dbReference type="ARBA" id="ARBA00022448"/>
    </source>
</evidence>
<dbReference type="FunFam" id="2.20.28.10:FF:000001">
    <property type="entry name" value="Rubredoxin"/>
    <property type="match status" value="1"/>
</dbReference>
<dbReference type="RefSeq" id="WP_340526598.1">
    <property type="nucleotide sequence ID" value="NZ_FMSH01000277.1"/>
</dbReference>
<dbReference type="PROSITE" id="PS50903">
    <property type="entry name" value="RUBREDOXIN_LIKE"/>
    <property type="match status" value="1"/>
</dbReference>
<evidence type="ECO:0000256" key="9">
    <source>
        <dbReference type="RuleBase" id="RU003820"/>
    </source>
</evidence>
<dbReference type="Gene3D" id="2.20.28.10">
    <property type="match status" value="1"/>
</dbReference>
<comment type="function">
    <text evidence="2">Involved in the hydrocarbon hydroxylating system, which transfers electrons from NADH to rubredoxin reductase and then through rubredoxin to alkane 1 monooxygenase.</text>
</comment>
<dbReference type="PRINTS" id="PR00163">
    <property type="entry name" value="RUBREDOXIN"/>
</dbReference>
<dbReference type="PANTHER" id="PTHR47627:SF1">
    <property type="entry name" value="RUBREDOXIN-1-RELATED"/>
    <property type="match status" value="1"/>
</dbReference>
<dbReference type="Pfam" id="PF00301">
    <property type="entry name" value="Rubredoxin"/>
    <property type="match status" value="1"/>
</dbReference>
<dbReference type="InterPro" id="IPR024935">
    <property type="entry name" value="Rubredoxin_dom"/>
</dbReference>
<comment type="similarity">
    <text evidence="4 9">Belongs to the rubredoxin family.</text>
</comment>
<dbReference type="AlphaFoldDB" id="A0A1K0JG15"/>
<protein>
    <recommendedName>
        <fullName evidence="9">Rubredoxin</fullName>
    </recommendedName>
</protein>
<organism evidence="11">
    <name type="scientific">Cupriavidus necator</name>
    <name type="common">Alcaligenes eutrophus</name>
    <name type="synonym">Ralstonia eutropha</name>
    <dbReference type="NCBI Taxonomy" id="106590"/>
    <lineage>
        <taxon>Bacteria</taxon>
        <taxon>Pseudomonadati</taxon>
        <taxon>Pseudomonadota</taxon>
        <taxon>Betaproteobacteria</taxon>
        <taxon>Burkholderiales</taxon>
        <taxon>Burkholderiaceae</taxon>
        <taxon>Cupriavidus</taxon>
    </lineage>
</organism>
<evidence type="ECO:0000256" key="3">
    <source>
        <dbReference type="ARBA" id="ARBA00004933"/>
    </source>
</evidence>
<keyword evidence="8 9" id="KW-0408">Iron</keyword>
<dbReference type="GO" id="GO:0043448">
    <property type="term" value="P:alkane catabolic process"/>
    <property type="evidence" value="ECO:0007669"/>
    <property type="project" value="TreeGrafter"/>
</dbReference>
<dbReference type="InterPro" id="IPR024934">
    <property type="entry name" value="Rubredoxin-like_dom"/>
</dbReference>
<proteinExistence type="inferred from homology"/>
<dbReference type="EMBL" id="FMSH01000277">
    <property type="protein sequence ID" value="SCU76887.1"/>
    <property type="molecule type" value="Genomic_DNA"/>
</dbReference>
<evidence type="ECO:0000256" key="8">
    <source>
        <dbReference type="ARBA" id="ARBA00023004"/>
    </source>
</evidence>
<feature type="domain" description="Rubredoxin-like" evidence="10">
    <location>
        <begin position="21"/>
        <end position="72"/>
    </location>
</feature>
<keyword evidence="5" id="KW-0813">Transport</keyword>
<evidence type="ECO:0000256" key="1">
    <source>
        <dbReference type="ARBA" id="ARBA00001965"/>
    </source>
</evidence>
<comment type="cofactor">
    <cofactor evidence="1 9">
        <name>Fe(3+)</name>
        <dbReference type="ChEBI" id="CHEBI:29034"/>
    </cofactor>
</comment>
<evidence type="ECO:0000259" key="10">
    <source>
        <dbReference type="PROSITE" id="PS50903"/>
    </source>
</evidence>
<keyword evidence="7 9" id="KW-0249">Electron transport</keyword>
<evidence type="ECO:0000256" key="6">
    <source>
        <dbReference type="ARBA" id="ARBA00022723"/>
    </source>
</evidence>
<comment type="pathway">
    <text evidence="3">Hydrocarbon metabolism; alkane degradation.</text>
</comment>
<evidence type="ECO:0000313" key="11">
    <source>
        <dbReference type="EMBL" id="SCU76887.1"/>
    </source>
</evidence>
<dbReference type="CDD" id="cd00730">
    <property type="entry name" value="rubredoxin"/>
    <property type="match status" value="1"/>
</dbReference>
<keyword evidence="6 9" id="KW-0479">Metal-binding</keyword>
<evidence type="ECO:0000256" key="2">
    <source>
        <dbReference type="ARBA" id="ARBA00002792"/>
    </source>
</evidence>
<evidence type="ECO:0000256" key="4">
    <source>
        <dbReference type="ARBA" id="ARBA00005337"/>
    </source>
</evidence>
<dbReference type="SUPFAM" id="SSF57802">
    <property type="entry name" value="Rubredoxin-like"/>
    <property type="match status" value="1"/>
</dbReference>
<dbReference type="GO" id="GO:0009055">
    <property type="term" value="F:electron transfer activity"/>
    <property type="evidence" value="ECO:0007669"/>
    <property type="project" value="TreeGrafter"/>
</dbReference>
<accession>A0A1K0JG15</accession>
<dbReference type="InterPro" id="IPR050526">
    <property type="entry name" value="Rubredoxin_ET"/>
</dbReference>
<gene>
    <name evidence="11" type="ORF">CNECB9_3480044</name>
</gene>
<reference evidence="11" key="1">
    <citation type="submission" date="2016-09" db="EMBL/GenBank/DDBJ databases">
        <authorList>
            <person name="Capua I."/>
            <person name="De Benedictis P."/>
            <person name="Joannis T."/>
            <person name="Lombin L.H."/>
            <person name="Cattoli G."/>
        </authorList>
    </citation>
    <scope>NUCLEOTIDE SEQUENCE</scope>
    <source>
        <strain evidence="11">B9</strain>
    </source>
</reference>
<name>A0A1K0JG15_CUPNE</name>
<sequence length="74" mass="7981">MENQLCASGDNSGASAVVAEFKVWQCALCGFVYDEAMGMPDEGIAPGTRWADIPDDWICPECSVGKSDFEMVEV</sequence>
<dbReference type="GO" id="GO:0005506">
    <property type="term" value="F:iron ion binding"/>
    <property type="evidence" value="ECO:0007669"/>
    <property type="project" value="UniProtKB-UniRule"/>
</dbReference>
<evidence type="ECO:0000256" key="7">
    <source>
        <dbReference type="ARBA" id="ARBA00022982"/>
    </source>
</evidence>
<dbReference type="PANTHER" id="PTHR47627">
    <property type="entry name" value="RUBREDOXIN"/>
    <property type="match status" value="1"/>
</dbReference>